<protein>
    <submittedName>
        <fullName evidence="1">Uncharacterized protein</fullName>
    </submittedName>
</protein>
<proteinExistence type="predicted"/>
<reference evidence="1 2" key="1">
    <citation type="journal article" date="2007" name="Genome Res.">
        <title>Genome sequence of a proteolytic (Group I) Clostridium botulinum strain Hall A and comparative analysis of the clostridial genomes.</title>
        <authorList>
            <person name="Sebaihia M."/>
            <person name="Peck M.W."/>
            <person name="Minton N.P."/>
            <person name="Thomson N.R."/>
            <person name="Holden M.T.G."/>
            <person name="Mitchell W.J."/>
            <person name="Carter A.T."/>
            <person name="Bentley S.D."/>
            <person name="Mason D.R."/>
            <person name="Crossman L."/>
            <person name="Paul C.J."/>
            <person name="Ivens A."/>
            <person name="Wells-Bennik M.H.J."/>
            <person name="Davis I.J."/>
            <person name="Cerdeno-Tarraga A.M."/>
            <person name="Churcher C."/>
            <person name="Quail M.A."/>
            <person name="Chillingworth T."/>
            <person name="Feltwell T."/>
            <person name="Fraser A."/>
            <person name="Goodhead I."/>
            <person name="Hance Z."/>
            <person name="Jagels K."/>
            <person name="Larke N."/>
            <person name="Maddison M."/>
            <person name="Moule S."/>
            <person name="Mungall K."/>
            <person name="Norbertczak H."/>
            <person name="Rabbinowitsch E."/>
            <person name="Sanders M."/>
            <person name="Simmonds M."/>
            <person name="White B."/>
            <person name="Whithead S."/>
            <person name="Parkhill J."/>
        </authorList>
    </citation>
    <scope>NUCLEOTIDE SEQUENCE [LARGE SCALE GENOMIC DNA]</scope>
    <source>
        <strain evidence="2">Hall / ATCC 3502 / NCTC 13319 / Type A [Sanger]</strain>
    </source>
</reference>
<dbReference type="KEGG" id="cbo:CBO3208"/>
<dbReference type="PATRIC" id="fig|413999.7.peg.3186"/>
<dbReference type="EMBL" id="AM412317">
    <property type="protein sequence ID" value="CAL84769.1"/>
    <property type="molecule type" value="Genomic_DNA"/>
</dbReference>
<keyword evidence="2" id="KW-1185">Reference proteome</keyword>
<sequence>MEFGIKCVKLMTPTNSSFILLFAGKKVIGLELEFDGSLFLSGQAIVKIN</sequence>
<gene>
    <name evidence="1" type="ordered locus">CBO3208</name>
</gene>
<evidence type="ECO:0000313" key="1">
    <source>
        <dbReference type="EMBL" id="CAL84769.1"/>
    </source>
</evidence>
<organism evidence="1 2">
    <name type="scientific">Clostridium botulinum (strain Hall / ATCC 3502 / NCTC 13319 / Type A)</name>
    <dbReference type="NCBI Taxonomy" id="441771"/>
    <lineage>
        <taxon>Bacteria</taxon>
        <taxon>Bacillati</taxon>
        <taxon>Bacillota</taxon>
        <taxon>Clostridia</taxon>
        <taxon>Eubacteriales</taxon>
        <taxon>Clostridiaceae</taxon>
        <taxon>Clostridium</taxon>
    </lineage>
</organism>
<dbReference type="Proteomes" id="UP000001986">
    <property type="component" value="Chromosome"/>
</dbReference>
<name>A5I6T7_CLOBH</name>
<dbReference type="HOGENOM" id="CLU_215751_0_0_9"/>
<dbReference type="AlphaFoldDB" id="A5I6T7"/>
<accession>A5I6T7</accession>
<evidence type="ECO:0000313" key="2">
    <source>
        <dbReference type="Proteomes" id="UP000001986"/>
    </source>
</evidence>